<dbReference type="OrthoDB" id="10269103at2759"/>
<proteinExistence type="predicted"/>
<gene>
    <name evidence="2" type="ORF">PGT21_016297</name>
</gene>
<keyword evidence="3" id="KW-1185">Reference proteome</keyword>
<organism evidence="2 3">
    <name type="scientific">Puccinia graminis f. sp. tritici</name>
    <dbReference type="NCBI Taxonomy" id="56615"/>
    <lineage>
        <taxon>Eukaryota</taxon>
        <taxon>Fungi</taxon>
        <taxon>Dikarya</taxon>
        <taxon>Basidiomycota</taxon>
        <taxon>Pucciniomycotina</taxon>
        <taxon>Pucciniomycetes</taxon>
        <taxon>Pucciniales</taxon>
        <taxon>Pucciniaceae</taxon>
        <taxon>Puccinia</taxon>
    </lineage>
</organism>
<evidence type="ECO:0008006" key="4">
    <source>
        <dbReference type="Google" id="ProtNLM"/>
    </source>
</evidence>
<feature type="signal peptide" evidence="1">
    <location>
        <begin position="1"/>
        <end position="21"/>
    </location>
</feature>
<evidence type="ECO:0000313" key="3">
    <source>
        <dbReference type="Proteomes" id="UP000324748"/>
    </source>
</evidence>
<sequence length="127" mass="14218">MNLIKLTIALMINTACGLVAAEVINFYTNEIRSFSCGPSEVALCIVTRYKKPNDRSSPPDYYLMDTAVRVKPGFYNCGVTTARCCGANLQYQNMQTGDSQMMQNLADTFCPTRVSYVEPPKKPRTRQ</sequence>
<feature type="chain" id="PRO_5022705391" description="Secreted protein" evidence="1">
    <location>
        <begin position="22"/>
        <end position="127"/>
    </location>
</feature>
<protein>
    <recommendedName>
        <fullName evidence="4">Secreted protein</fullName>
    </recommendedName>
</protein>
<dbReference type="Proteomes" id="UP000324748">
    <property type="component" value="Unassembled WGS sequence"/>
</dbReference>
<accession>A0A5B0QFG3</accession>
<dbReference type="AlphaFoldDB" id="A0A5B0QFG3"/>
<dbReference type="EMBL" id="VSWC01000016">
    <property type="protein sequence ID" value="KAA1111928.1"/>
    <property type="molecule type" value="Genomic_DNA"/>
</dbReference>
<keyword evidence="1" id="KW-0732">Signal</keyword>
<evidence type="ECO:0000313" key="2">
    <source>
        <dbReference type="EMBL" id="KAA1111928.1"/>
    </source>
</evidence>
<comment type="caution">
    <text evidence="2">The sequence shown here is derived from an EMBL/GenBank/DDBJ whole genome shotgun (WGS) entry which is preliminary data.</text>
</comment>
<evidence type="ECO:0000256" key="1">
    <source>
        <dbReference type="SAM" id="SignalP"/>
    </source>
</evidence>
<reference evidence="2 3" key="1">
    <citation type="submission" date="2019-05" db="EMBL/GenBank/DDBJ databases">
        <title>Emergence of the Ug99 lineage of the wheat stem rust pathogen through somatic hybridization.</title>
        <authorList>
            <person name="Li F."/>
            <person name="Upadhyaya N.M."/>
            <person name="Sperschneider J."/>
            <person name="Matny O."/>
            <person name="Nguyen-Phuc H."/>
            <person name="Mago R."/>
            <person name="Raley C."/>
            <person name="Miller M.E."/>
            <person name="Silverstein K.A.T."/>
            <person name="Henningsen E."/>
            <person name="Hirsch C.D."/>
            <person name="Visser B."/>
            <person name="Pretorius Z.A."/>
            <person name="Steffenson B.J."/>
            <person name="Schwessinger B."/>
            <person name="Dodds P.N."/>
            <person name="Figueroa M."/>
        </authorList>
    </citation>
    <scope>NUCLEOTIDE SEQUENCE [LARGE SCALE GENOMIC DNA]</scope>
    <source>
        <strain evidence="2">21-0</strain>
    </source>
</reference>
<name>A0A5B0QFG3_PUCGR</name>